<dbReference type="RefSeq" id="WP_380690657.1">
    <property type="nucleotide sequence ID" value="NZ_JBHRSS010000007.1"/>
</dbReference>
<comment type="caution">
    <text evidence="3">The sequence shown here is derived from an EMBL/GenBank/DDBJ whole genome shotgun (WGS) entry which is preliminary data.</text>
</comment>
<protein>
    <submittedName>
        <fullName evidence="3">DUF3488 and DUF4129 domain-containing transglutaminase family protein</fullName>
    </submittedName>
</protein>
<dbReference type="InterPro" id="IPR025403">
    <property type="entry name" value="TgpA-like_C"/>
</dbReference>
<evidence type="ECO:0000313" key="3">
    <source>
        <dbReference type="EMBL" id="MFC3105095.1"/>
    </source>
</evidence>
<dbReference type="InterPro" id="IPR038765">
    <property type="entry name" value="Papain-like_cys_pep_sf"/>
</dbReference>
<accession>A0ABV7ERG1</accession>
<sequence length="684" mass="75629">MMARIRRRRAGVRRVADAPTASQRLRLAVCLVLIALPHVFHLPLWVLALTVPIVTWQGLAAWRNWPQPGRLVRFLLAAAVFVTVFAAFGRVNGQEAGVSLLLLMLALKLCEIRSHRDAMVFLSLLCFLLITQFLFSQSLAMAAYLILGTWLVVAAFVDIGSRTTTGIALSDSARLLLQALPIAALLFVLFPRIPGPIWGLPSDAGARAVSGLSDSMSPGSITNLALSEGVALRARFIDGVPPPAQRYWRGPVLWDFNGESWEVNQANRRLPEATVDAGPDSRRWRVDITLEPTRQDWLIALDVPQSVDRESRRGAGATLSSDDDIDTRTRYVATSLSGARLDSRLPATSRRRALLLPVDGNPRARALARHWVDQGLAPPAIVAAALRRFREQPFVYTLSPERTRRNARIDDFLFRTRQGFCEHYAGAFTFLMRAAGVPARVVTGYQGGEAALVGDYWVVRNSDAHAWAEVWLDGQGWTRVDPTAAVAPERIESGVSASLADNSALPYMARAGGQAWYRLQMLWDGVNAGWNRWFLAYGPQLQQQVLDALGLAGWTRALLALTAAMIAMLALVSLWLAWQMRRRAHPDPVVRAWATVCARLAAAGHPRAVQEGPRAFGERVAASRPDLAVAVRALAQRYVRLRYAPLAGDEKQQAERDIFIRHARDFRPSRQRRARGATTASTRD</sequence>
<evidence type="ECO:0000313" key="4">
    <source>
        <dbReference type="Proteomes" id="UP001595462"/>
    </source>
</evidence>
<dbReference type="InterPro" id="IPR021878">
    <property type="entry name" value="TgpA_N"/>
</dbReference>
<keyword evidence="4" id="KW-1185">Reference proteome</keyword>
<gene>
    <name evidence="3" type="ORF">ACFOSU_14530</name>
</gene>
<dbReference type="Proteomes" id="UP001595462">
    <property type="component" value="Unassembled WGS sequence"/>
</dbReference>
<dbReference type="InterPro" id="IPR052901">
    <property type="entry name" value="Bact_TGase-like"/>
</dbReference>
<dbReference type="Pfam" id="PF01841">
    <property type="entry name" value="Transglut_core"/>
    <property type="match status" value="1"/>
</dbReference>
<evidence type="ECO:0000259" key="2">
    <source>
        <dbReference type="SMART" id="SM00460"/>
    </source>
</evidence>
<proteinExistence type="predicted"/>
<dbReference type="EMBL" id="JBHRSS010000007">
    <property type="protein sequence ID" value="MFC3105095.1"/>
    <property type="molecule type" value="Genomic_DNA"/>
</dbReference>
<dbReference type="Pfam" id="PF11992">
    <property type="entry name" value="TgpA_N"/>
    <property type="match status" value="1"/>
</dbReference>
<keyword evidence="1" id="KW-0812">Transmembrane</keyword>
<name>A0ABV7ERG1_9GAMM</name>
<dbReference type="Gene3D" id="3.10.620.30">
    <property type="match status" value="1"/>
</dbReference>
<feature type="transmembrane region" description="Helical" evidence="1">
    <location>
        <begin position="141"/>
        <end position="160"/>
    </location>
</feature>
<dbReference type="Pfam" id="PF13559">
    <property type="entry name" value="DUF4129"/>
    <property type="match status" value="1"/>
</dbReference>
<dbReference type="SUPFAM" id="SSF54001">
    <property type="entry name" value="Cysteine proteinases"/>
    <property type="match status" value="1"/>
</dbReference>
<dbReference type="InterPro" id="IPR002931">
    <property type="entry name" value="Transglutaminase-like"/>
</dbReference>
<dbReference type="PANTHER" id="PTHR42736">
    <property type="entry name" value="PROTEIN-GLUTAMINE GAMMA-GLUTAMYLTRANSFERASE"/>
    <property type="match status" value="1"/>
</dbReference>
<feature type="domain" description="Transglutaminase-like" evidence="2">
    <location>
        <begin position="413"/>
        <end position="484"/>
    </location>
</feature>
<evidence type="ECO:0000256" key="1">
    <source>
        <dbReference type="SAM" id="Phobius"/>
    </source>
</evidence>
<organism evidence="3 4">
    <name type="scientific">Salinisphaera aquimarina</name>
    <dbReference type="NCBI Taxonomy" id="2094031"/>
    <lineage>
        <taxon>Bacteria</taxon>
        <taxon>Pseudomonadati</taxon>
        <taxon>Pseudomonadota</taxon>
        <taxon>Gammaproteobacteria</taxon>
        <taxon>Salinisphaerales</taxon>
        <taxon>Salinisphaeraceae</taxon>
        <taxon>Salinisphaera</taxon>
    </lineage>
</organism>
<reference evidence="4" key="1">
    <citation type="journal article" date="2019" name="Int. J. Syst. Evol. Microbiol.">
        <title>The Global Catalogue of Microorganisms (GCM) 10K type strain sequencing project: providing services to taxonomists for standard genome sequencing and annotation.</title>
        <authorList>
            <consortium name="The Broad Institute Genomics Platform"/>
            <consortium name="The Broad Institute Genome Sequencing Center for Infectious Disease"/>
            <person name="Wu L."/>
            <person name="Ma J."/>
        </authorList>
    </citation>
    <scope>NUCLEOTIDE SEQUENCE [LARGE SCALE GENOMIC DNA]</scope>
    <source>
        <strain evidence="4">KCTC 52640</strain>
    </source>
</reference>
<keyword evidence="1" id="KW-0472">Membrane</keyword>
<feature type="transmembrane region" description="Helical" evidence="1">
    <location>
        <begin position="557"/>
        <end position="578"/>
    </location>
</feature>
<dbReference type="PANTHER" id="PTHR42736:SF1">
    <property type="entry name" value="PROTEIN-GLUTAMINE GAMMA-GLUTAMYLTRANSFERASE"/>
    <property type="match status" value="1"/>
</dbReference>
<feature type="transmembrane region" description="Helical" evidence="1">
    <location>
        <begin position="72"/>
        <end position="91"/>
    </location>
</feature>
<dbReference type="SMART" id="SM00460">
    <property type="entry name" value="TGc"/>
    <property type="match status" value="1"/>
</dbReference>
<keyword evidence="1" id="KW-1133">Transmembrane helix</keyword>
<feature type="transmembrane region" description="Helical" evidence="1">
    <location>
        <begin position="172"/>
        <end position="190"/>
    </location>
</feature>
<feature type="transmembrane region" description="Helical" evidence="1">
    <location>
        <begin position="118"/>
        <end position="135"/>
    </location>
</feature>